<accession>A0ABU0D491</accession>
<organism evidence="2 3">
    <name type="scientific">Lederbergia wuyishanensis</name>
    <dbReference type="NCBI Taxonomy" id="1347903"/>
    <lineage>
        <taxon>Bacteria</taxon>
        <taxon>Bacillati</taxon>
        <taxon>Bacillota</taxon>
        <taxon>Bacilli</taxon>
        <taxon>Bacillales</taxon>
        <taxon>Bacillaceae</taxon>
        <taxon>Lederbergia</taxon>
    </lineage>
</organism>
<proteinExistence type="predicted"/>
<gene>
    <name evidence="2" type="ORF">J2S14_002018</name>
</gene>
<reference evidence="2 3" key="1">
    <citation type="submission" date="2023-07" db="EMBL/GenBank/DDBJ databases">
        <title>Genomic Encyclopedia of Type Strains, Phase IV (KMG-IV): sequencing the most valuable type-strain genomes for metagenomic binning, comparative biology and taxonomic classification.</title>
        <authorList>
            <person name="Goeker M."/>
        </authorList>
    </citation>
    <scope>NUCLEOTIDE SEQUENCE [LARGE SCALE GENOMIC DNA]</scope>
    <source>
        <strain evidence="2 3">DSM 27848</strain>
    </source>
</reference>
<dbReference type="InterPro" id="IPR000182">
    <property type="entry name" value="GNAT_dom"/>
</dbReference>
<protein>
    <submittedName>
        <fullName evidence="2">GNAT superfamily N-acetyltransferase</fullName>
    </submittedName>
</protein>
<dbReference type="PROSITE" id="PS51186">
    <property type="entry name" value="GNAT"/>
    <property type="match status" value="1"/>
</dbReference>
<evidence type="ECO:0000313" key="2">
    <source>
        <dbReference type="EMBL" id="MDQ0343204.1"/>
    </source>
</evidence>
<dbReference type="Gene3D" id="3.40.630.30">
    <property type="match status" value="1"/>
</dbReference>
<keyword evidence="3" id="KW-1185">Reference proteome</keyword>
<dbReference type="SUPFAM" id="SSF55729">
    <property type="entry name" value="Acyl-CoA N-acyltransferases (Nat)"/>
    <property type="match status" value="1"/>
</dbReference>
<name>A0ABU0D491_9BACI</name>
<dbReference type="Proteomes" id="UP001232343">
    <property type="component" value="Unassembled WGS sequence"/>
</dbReference>
<evidence type="ECO:0000259" key="1">
    <source>
        <dbReference type="PROSITE" id="PS51186"/>
    </source>
</evidence>
<dbReference type="CDD" id="cd04301">
    <property type="entry name" value="NAT_SF"/>
    <property type="match status" value="1"/>
</dbReference>
<evidence type="ECO:0000313" key="3">
    <source>
        <dbReference type="Proteomes" id="UP001232343"/>
    </source>
</evidence>
<dbReference type="InterPro" id="IPR016181">
    <property type="entry name" value="Acyl_CoA_acyltransferase"/>
</dbReference>
<dbReference type="RefSeq" id="WP_244681804.1">
    <property type="nucleotide sequence ID" value="NZ_JALIRM010000008.1"/>
</dbReference>
<dbReference type="EMBL" id="JAUSUO010000004">
    <property type="protein sequence ID" value="MDQ0343204.1"/>
    <property type="molecule type" value="Genomic_DNA"/>
</dbReference>
<feature type="domain" description="N-acetyltransferase" evidence="1">
    <location>
        <begin position="2"/>
        <end position="153"/>
    </location>
</feature>
<comment type="caution">
    <text evidence="2">The sequence shown here is derived from an EMBL/GenBank/DDBJ whole genome shotgun (WGS) entry which is preliminary data.</text>
</comment>
<dbReference type="Pfam" id="PF00583">
    <property type="entry name" value="Acetyltransf_1"/>
    <property type="match status" value="1"/>
</dbReference>
<sequence>MINFNRVTEETLENVLEIVNSNYVYNTLENGIPYREIKEIRDQFLNQNTDSFIISVDNQQIGIIDFLKNHPKDHCPWIGLLMIHGDFHSKGYGKAIYQAFEDLFLRQTFNKVRIGIIQENVVASRFWTSLGFEICDQRPWEGKIVFCLEKQIRRRSSCECKN</sequence>